<dbReference type="GO" id="GO:0005829">
    <property type="term" value="C:cytosol"/>
    <property type="evidence" value="ECO:0007669"/>
    <property type="project" value="TreeGrafter"/>
</dbReference>
<comment type="similarity">
    <text evidence="1">Belongs to the NusB family.</text>
</comment>
<evidence type="ECO:0000256" key="5">
    <source>
        <dbReference type="ARBA" id="ARBA00023163"/>
    </source>
</evidence>
<accession>A0A381UE46</accession>
<keyword evidence="3" id="KW-0694">RNA-binding</keyword>
<dbReference type="EMBL" id="UINC01006120">
    <property type="protein sequence ID" value="SVA25617.1"/>
    <property type="molecule type" value="Genomic_DNA"/>
</dbReference>
<dbReference type="InterPro" id="IPR006027">
    <property type="entry name" value="NusB_RsmB_TIM44"/>
</dbReference>
<gene>
    <name evidence="7" type="ORF">METZ01_LOCUS78471</name>
</gene>
<name>A0A381UE46_9ZZZZ</name>
<evidence type="ECO:0000313" key="7">
    <source>
        <dbReference type="EMBL" id="SVA25617.1"/>
    </source>
</evidence>
<keyword evidence="2" id="KW-0889">Transcription antitermination</keyword>
<dbReference type="PANTHER" id="PTHR11078">
    <property type="entry name" value="N UTILIZATION SUBSTANCE PROTEIN B-RELATED"/>
    <property type="match status" value="1"/>
</dbReference>
<evidence type="ECO:0000256" key="4">
    <source>
        <dbReference type="ARBA" id="ARBA00023015"/>
    </source>
</evidence>
<feature type="domain" description="NusB/RsmB/TIM44" evidence="6">
    <location>
        <begin position="11"/>
        <end position="143"/>
    </location>
</feature>
<dbReference type="HAMAP" id="MF_00073">
    <property type="entry name" value="NusB"/>
    <property type="match status" value="1"/>
</dbReference>
<dbReference type="AlphaFoldDB" id="A0A381UE46"/>
<keyword evidence="5" id="KW-0804">Transcription</keyword>
<dbReference type="InterPro" id="IPR011605">
    <property type="entry name" value="NusB_fam"/>
</dbReference>
<dbReference type="NCBIfam" id="TIGR01951">
    <property type="entry name" value="nusB"/>
    <property type="match status" value="1"/>
</dbReference>
<dbReference type="Pfam" id="PF01029">
    <property type="entry name" value="NusB"/>
    <property type="match status" value="1"/>
</dbReference>
<dbReference type="GO" id="GO:0003723">
    <property type="term" value="F:RNA binding"/>
    <property type="evidence" value="ECO:0007669"/>
    <property type="project" value="UniProtKB-KW"/>
</dbReference>
<keyword evidence="4" id="KW-0805">Transcription regulation</keyword>
<dbReference type="Gene3D" id="1.10.940.10">
    <property type="entry name" value="NusB-like"/>
    <property type="match status" value="1"/>
</dbReference>
<evidence type="ECO:0000256" key="3">
    <source>
        <dbReference type="ARBA" id="ARBA00022884"/>
    </source>
</evidence>
<evidence type="ECO:0000259" key="6">
    <source>
        <dbReference type="Pfam" id="PF01029"/>
    </source>
</evidence>
<evidence type="ECO:0000256" key="2">
    <source>
        <dbReference type="ARBA" id="ARBA00022814"/>
    </source>
</evidence>
<organism evidence="7">
    <name type="scientific">marine metagenome</name>
    <dbReference type="NCBI Taxonomy" id="408172"/>
    <lineage>
        <taxon>unclassified sequences</taxon>
        <taxon>metagenomes</taxon>
        <taxon>ecological metagenomes</taxon>
    </lineage>
</organism>
<evidence type="ECO:0000256" key="1">
    <source>
        <dbReference type="ARBA" id="ARBA00005952"/>
    </source>
</evidence>
<dbReference type="GO" id="GO:0031564">
    <property type="term" value="P:transcription antitermination"/>
    <property type="evidence" value="ECO:0007669"/>
    <property type="project" value="UniProtKB-KW"/>
</dbReference>
<sequence>MSANNNLKKSSSRLISVQILYEMEINGKSFELISKRFSKEYFSEIMSDKNNVMPDKNYIKDIVKGVSLYQKKIDIVINENLEKWSLPRIDSLVRAILRSAVYELLSPNDVPNKVVFNEYIEISKLFFSADEPSFINGILDTIANKDYRL</sequence>
<proteinExistence type="inferred from homology"/>
<dbReference type="SUPFAM" id="SSF48013">
    <property type="entry name" value="NusB-like"/>
    <property type="match status" value="1"/>
</dbReference>
<dbReference type="InterPro" id="IPR035926">
    <property type="entry name" value="NusB-like_sf"/>
</dbReference>
<dbReference type="GO" id="GO:0006353">
    <property type="term" value="P:DNA-templated transcription termination"/>
    <property type="evidence" value="ECO:0007669"/>
    <property type="project" value="InterPro"/>
</dbReference>
<dbReference type="PANTHER" id="PTHR11078:SF3">
    <property type="entry name" value="ANTITERMINATION NUSB DOMAIN-CONTAINING PROTEIN"/>
    <property type="match status" value="1"/>
</dbReference>
<protein>
    <recommendedName>
        <fullName evidence="6">NusB/RsmB/TIM44 domain-containing protein</fullName>
    </recommendedName>
</protein>
<reference evidence="7" key="1">
    <citation type="submission" date="2018-05" db="EMBL/GenBank/DDBJ databases">
        <authorList>
            <person name="Lanie J.A."/>
            <person name="Ng W.-L."/>
            <person name="Kazmierczak K.M."/>
            <person name="Andrzejewski T.M."/>
            <person name="Davidsen T.M."/>
            <person name="Wayne K.J."/>
            <person name="Tettelin H."/>
            <person name="Glass J.I."/>
            <person name="Rusch D."/>
            <person name="Podicherti R."/>
            <person name="Tsui H.-C.T."/>
            <person name="Winkler M.E."/>
        </authorList>
    </citation>
    <scope>NUCLEOTIDE SEQUENCE</scope>
</reference>